<evidence type="ECO:0000259" key="3">
    <source>
        <dbReference type="PROSITE" id="PS50011"/>
    </source>
</evidence>
<dbReference type="Pfam" id="PF00069">
    <property type="entry name" value="Pkinase"/>
    <property type="match status" value="1"/>
</dbReference>
<feature type="domain" description="Protein kinase" evidence="3">
    <location>
        <begin position="1"/>
        <end position="84"/>
    </location>
</feature>
<dbReference type="EMBL" id="KZ819643">
    <property type="protein sequence ID" value="PWN86653.1"/>
    <property type="molecule type" value="Genomic_DNA"/>
</dbReference>
<dbReference type="Gene3D" id="1.10.510.10">
    <property type="entry name" value="Transferase(Phosphotransferase) domain 1"/>
    <property type="match status" value="1"/>
</dbReference>
<dbReference type="RefSeq" id="XP_025373851.1">
    <property type="nucleotide sequence ID" value="XM_025522968.1"/>
</dbReference>
<keyword evidence="1" id="KW-0547">Nucleotide-binding</keyword>
<feature type="non-terminal residue" evidence="4">
    <location>
        <position position="84"/>
    </location>
</feature>
<evidence type="ECO:0000313" key="4">
    <source>
        <dbReference type="EMBL" id="PWN86653.1"/>
    </source>
</evidence>
<dbReference type="InterPro" id="IPR000719">
    <property type="entry name" value="Prot_kinase_dom"/>
</dbReference>
<keyword evidence="2" id="KW-0067">ATP-binding</keyword>
<evidence type="ECO:0000256" key="1">
    <source>
        <dbReference type="ARBA" id="ARBA00022741"/>
    </source>
</evidence>
<dbReference type="STRING" id="215250.A0A316YF18"/>
<organism evidence="4 5">
    <name type="scientific">Acaromyces ingoldii</name>
    <dbReference type="NCBI Taxonomy" id="215250"/>
    <lineage>
        <taxon>Eukaryota</taxon>
        <taxon>Fungi</taxon>
        <taxon>Dikarya</taxon>
        <taxon>Basidiomycota</taxon>
        <taxon>Ustilaginomycotina</taxon>
        <taxon>Exobasidiomycetes</taxon>
        <taxon>Exobasidiales</taxon>
        <taxon>Cryptobasidiaceae</taxon>
        <taxon>Acaromyces</taxon>
    </lineage>
</organism>
<dbReference type="PANTHER" id="PTHR27007">
    <property type="match status" value="1"/>
</dbReference>
<dbReference type="GeneID" id="37044884"/>
<dbReference type="GO" id="GO:0005524">
    <property type="term" value="F:ATP binding"/>
    <property type="evidence" value="ECO:0007669"/>
    <property type="project" value="UniProtKB-KW"/>
</dbReference>
<dbReference type="InParanoid" id="A0A316YF18"/>
<dbReference type="PROSITE" id="PS00108">
    <property type="entry name" value="PROTEIN_KINASE_ST"/>
    <property type="match status" value="1"/>
</dbReference>
<reference evidence="4 5" key="1">
    <citation type="journal article" date="2018" name="Mol. Biol. Evol.">
        <title>Broad Genomic Sampling Reveals a Smut Pathogenic Ancestry of the Fungal Clade Ustilaginomycotina.</title>
        <authorList>
            <person name="Kijpornyongpan T."/>
            <person name="Mondo S.J."/>
            <person name="Barry K."/>
            <person name="Sandor L."/>
            <person name="Lee J."/>
            <person name="Lipzen A."/>
            <person name="Pangilinan J."/>
            <person name="LaButti K."/>
            <person name="Hainaut M."/>
            <person name="Henrissat B."/>
            <person name="Grigoriev I.V."/>
            <person name="Spatafora J.W."/>
            <person name="Aime M.C."/>
        </authorList>
    </citation>
    <scope>NUCLEOTIDE SEQUENCE [LARGE SCALE GENOMIC DNA]</scope>
    <source>
        <strain evidence="4 5">MCA 4198</strain>
    </source>
</reference>
<accession>A0A316YF18</accession>
<dbReference type="Proteomes" id="UP000245768">
    <property type="component" value="Unassembled WGS sequence"/>
</dbReference>
<gene>
    <name evidence="4" type="ORF">FA10DRAFT_270020</name>
</gene>
<dbReference type="InterPro" id="IPR050528">
    <property type="entry name" value="L-type_Lectin-RKs"/>
</dbReference>
<keyword evidence="4" id="KW-0808">Transferase</keyword>
<dbReference type="SUPFAM" id="SSF56112">
    <property type="entry name" value="Protein kinase-like (PK-like)"/>
    <property type="match status" value="1"/>
</dbReference>
<dbReference type="GO" id="GO:0004672">
    <property type="term" value="F:protein kinase activity"/>
    <property type="evidence" value="ECO:0007669"/>
    <property type="project" value="InterPro"/>
</dbReference>
<dbReference type="InterPro" id="IPR011009">
    <property type="entry name" value="Kinase-like_dom_sf"/>
</dbReference>
<sequence length="84" mass="9469">MDLGTRGDLENYLAQRNKASIELRRNLFAQVCAGLHYLHEGQDNQVSVIHRDLKTSNVLIDHTFRAKIADFGLAIVCDKHAKGH</sequence>
<evidence type="ECO:0000313" key="5">
    <source>
        <dbReference type="Proteomes" id="UP000245768"/>
    </source>
</evidence>
<dbReference type="AlphaFoldDB" id="A0A316YF18"/>
<dbReference type="InterPro" id="IPR008271">
    <property type="entry name" value="Ser/Thr_kinase_AS"/>
</dbReference>
<protein>
    <submittedName>
        <fullName evidence="4">Kinase-like protein</fullName>
    </submittedName>
</protein>
<dbReference type="OrthoDB" id="4062651at2759"/>
<name>A0A316YF18_9BASI</name>
<keyword evidence="4" id="KW-0418">Kinase</keyword>
<evidence type="ECO:0000256" key="2">
    <source>
        <dbReference type="ARBA" id="ARBA00022840"/>
    </source>
</evidence>
<keyword evidence="5" id="KW-1185">Reference proteome</keyword>
<proteinExistence type="predicted"/>
<dbReference type="PROSITE" id="PS50011">
    <property type="entry name" value="PROTEIN_KINASE_DOM"/>
    <property type="match status" value="1"/>
</dbReference>